<keyword evidence="1" id="KW-0131">Cell cycle</keyword>
<evidence type="ECO:0000313" key="2">
    <source>
        <dbReference type="Proteomes" id="UP000185192"/>
    </source>
</evidence>
<accession>A0A1N6FU57</accession>
<dbReference type="AlphaFoldDB" id="A0A1N6FU57"/>
<keyword evidence="2" id="KW-1185">Reference proteome</keyword>
<sequence length="103" mass="11141">MAKKEKIGSLIKAALGPGFALLTLLAIAGYAVLGPTGILAWGEYQRTLDDRAQLLVTLEEERDALKNRVALLDPEGADPDLTGELIRKELNVAHPDEIIIPLK</sequence>
<dbReference type="RefSeq" id="WP_074205558.1">
    <property type="nucleotide sequence ID" value="NZ_FSQW01000002.1"/>
</dbReference>
<dbReference type="InterPro" id="IPR007060">
    <property type="entry name" value="FtsL/DivIC"/>
</dbReference>
<protein>
    <submittedName>
        <fullName evidence="1">Cell division protein FtsB</fullName>
    </submittedName>
</protein>
<keyword evidence="1" id="KW-0132">Cell division</keyword>
<reference evidence="2" key="1">
    <citation type="submission" date="2016-11" db="EMBL/GenBank/DDBJ databases">
        <authorList>
            <person name="Varghese N."/>
            <person name="Submissions S."/>
        </authorList>
    </citation>
    <scope>NUCLEOTIDE SEQUENCE [LARGE SCALE GENOMIC DNA]</scope>
    <source>
        <strain evidence="2">DSM 22363</strain>
    </source>
</reference>
<name>A0A1N6FU57_9SPHN</name>
<dbReference type="Proteomes" id="UP000185192">
    <property type="component" value="Unassembled WGS sequence"/>
</dbReference>
<dbReference type="STRING" id="1123272.SAMN02745824_2545"/>
<evidence type="ECO:0000313" key="1">
    <source>
        <dbReference type="EMBL" id="SIN98750.1"/>
    </source>
</evidence>
<dbReference type="EMBL" id="FSQW01000002">
    <property type="protein sequence ID" value="SIN98750.1"/>
    <property type="molecule type" value="Genomic_DNA"/>
</dbReference>
<dbReference type="GO" id="GO:0051301">
    <property type="term" value="P:cell division"/>
    <property type="evidence" value="ECO:0007669"/>
    <property type="project" value="UniProtKB-KW"/>
</dbReference>
<proteinExistence type="predicted"/>
<dbReference type="Pfam" id="PF04977">
    <property type="entry name" value="DivIC"/>
    <property type="match status" value="1"/>
</dbReference>
<organism evidence="1 2">
    <name type="scientific">Parasphingorhabdus marina DSM 22363</name>
    <dbReference type="NCBI Taxonomy" id="1123272"/>
    <lineage>
        <taxon>Bacteria</taxon>
        <taxon>Pseudomonadati</taxon>
        <taxon>Pseudomonadota</taxon>
        <taxon>Alphaproteobacteria</taxon>
        <taxon>Sphingomonadales</taxon>
        <taxon>Sphingomonadaceae</taxon>
        <taxon>Parasphingorhabdus</taxon>
    </lineage>
</organism>
<dbReference type="OrthoDB" id="9815600at2"/>
<gene>
    <name evidence="1" type="ORF">SAMN02745824_2545</name>
</gene>